<dbReference type="SUPFAM" id="SSF51905">
    <property type="entry name" value="FAD/NAD(P)-binding domain"/>
    <property type="match status" value="1"/>
</dbReference>
<organism evidence="3 4">
    <name type="scientific">Candidatus Ruania gallistercoris</name>
    <dbReference type="NCBI Taxonomy" id="2838746"/>
    <lineage>
        <taxon>Bacteria</taxon>
        <taxon>Bacillati</taxon>
        <taxon>Actinomycetota</taxon>
        <taxon>Actinomycetes</taxon>
        <taxon>Micrococcales</taxon>
        <taxon>Ruaniaceae</taxon>
        <taxon>Ruania</taxon>
    </lineage>
</organism>
<dbReference type="PANTHER" id="PTHR43476">
    <property type="entry name" value="3-(3-HYDROXY-PHENYL)PROPIONATE/3-HYDROXYCINNAMIC ACID HYDROXYLASE"/>
    <property type="match status" value="1"/>
</dbReference>
<reference evidence="3" key="2">
    <citation type="submission" date="2021-04" db="EMBL/GenBank/DDBJ databases">
        <authorList>
            <person name="Gilroy R."/>
        </authorList>
    </citation>
    <scope>NUCLEOTIDE SEQUENCE</scope>
    <source>
        <strain evidence="3">ChiGjej4B4-7305</strain>
    </source>
</reference>
<keyword evidence="1" id="KW-0560">Oxidoreductase</keyword>
<dbReference type="InterPro" id="IPR050631">
    <property type="entry name" value="PheA/TfdB_FAD_monoxygenase"/>
</dbReference>
<dbReference type="InterPro" id="IPR002938">
    <property type="entry name" value="FAD-bd"/>
</dbReference>
<evidence type="ECO:0000259" key="2">
    <source>
        <dbReference type="Pfam" id="PF01494"/>
    </source>
</evidence>
<sequence>MDYSTDTVIAGGGPAGLMTGLLLARAGVDVIVLEKHEDFLRDFRGDTIHPATQHLLDRIGLAEEFLARDHADTERITLSWYGQELPLADFTHLPTSRATMTFMPQWDFLDLLASAAAELRTFRLLRSTQVDGLLYTGRRVSGVRATGPEGPVQIRARLVIGADGRDSTVRDLAGITPIGRAAAMDVLWFRLPHDAAGDYASIQAGAGLIITLDRGTFLQVAHVIPAGGWAGTDADLARLQRRISTISPRMGRAVQQLQVEDVHLLRVRLERLRRWHSDGLLFIGDAAHAMSPAGGVGVNLAIQDAVAAARILAPVLRSRVPRPGELRRVQRRRSLPTRLTQRVQRMMQPALLSSRDRQAPMPWTLRLLRNHPRLARLTGRVVGLGFRPEYEAPAPMR</sequence>
<dbReference type="Gene3D" id="3.50.50.60">
    <property type="entry name" value="FAD/NAD(P)-binding domain"/>
    <property type="match status" value="2"/>
</dbReference>
<protein>
    <submittedName>
        <fullName evidence="3">FAD-dependent oxidoreductase</fullName>
    </submittedName>
</protein>
<name>A0A9D2EBR8_9MICO</name>
<dbReference type="AlphaFoldDB" id="A0A9D2EBR8"/>
<dbReference type="GO" id="GO:0071949">
    <property type="term" value="F:FAD binding"/>
    <property type="evidence" value="ECO:0007669"/>
    <property type="project" value="InterPro"/>
</dbReference>
<feature type="domain" description="FAD-binding" evidence="2">
    <location>
        <begin position="5"/>
        <end position="322"/>
    </location>
</feature>
<dbReference type="PANTHER" id="PTHR43476:SF5">
    <property type="entry name" value="FAD-DEPENDENT MONOOXYGENASE"/>
    <property type="match status" value="1"/>
</dbReference>
<proteinExistence type="predicted"/>
<gene>
    <name evidence="3" type="ORF">H9815_01905</name>
</gene>
<comment type="caution">
    <text evidence="3">The sequence shown here is derived from an EMBL/GenBank/DDBJ whole genome shotgun (WGS) entry which is preliminary data.</text>
</comment>
<evidence type="ECO:0000313" key="3">
    <source>
        <dbReference type="EMBL" id="HIZ34503.1"/>
    </source>
</evidence>
<reference evidence="3" key="1">
    <citation type="journal article" date="2021" name="PeerJ">
        <title>Extensive microbial diversity within the chicken gut microbiome revealed by metagenomics and culture.</title>
        <authorList>
            <person name="Gilroy R."/>
            <person name="Ravi A."/>
            <person name="Getino M."/>
            <person name="Pursley I."/>
            <person name="Horton D.L."/>
            <person name="Alikhan N.F."/>
            <person name="Baker D."/>
            <person name="Gharbi K."/>
            <person name="Hall N."/>
            <person name="Watson M."/>
            <person name="Adriaenssens E.M."/>
            <person name="Foster-Nyarko E."/>
            <person name="Jarju S."/>
            <person name="Secka A."/>
            <person name="Antonio M."/>
            <person name="Oren A."/>
            <person name="Chaudhuri R.R."/>
            <person name="La Ragione R."/>
            <person name="Hildebrand F."/>
            <person name="Pallen M.J."/>
        </authorList>
    </citation>
    <scope>NUCLEOTIDE SEQUENCE</scope>
    <source>
        <strain evidence="3">ChiGjej4B4-7305</strain>
    </source>
</reference>
<dbReference type="EMBL" id="DXBY01000039">
    <property type="protein sequence ID" value="HIZ34503.1"/>
    <property type="molecule type" value="Genomic_DNA"/>
</dbReference>
<dbReference type="GO" id="GO:0016491">
    <property type="term" value="F:oxidoreductase activity"/>
    <property type="evidence" value="ECO:0007669"/>
    <property type="project" value="UniProtKB-KW"/>
</dbReference>
<dbReference type="Pfam" id="PF01494">
    <property type="entry name" value="FAD_binding_3"/>
    <property type="match status" value="1"/>
</dbReference>
<evidence type="ECO:0000313" key="4">
    <source>
        <dbReference type="Proteomes" id="UP000824037"/>
    </source>
</evidence>
<dbReference type="PRINTS" id="PR00420">
    <property type="entry name" value="RNGMNOXGNASE"/>
</dbReference>
<evidence type="ECO:0000256" key="1">
    <source>
        <dbReference type="ARBA" id="ARBA00023002"/>
    </source>
</evidence>
<dbReference type="InterPro" id="IPR036188">
    <property type="entry name" value="FAD/NAD-bd_sf"/>
</dbReference>
<dbReference type="Proteomes" id="UP000824037">
    <property type="component" value="Unassembled WGS sequence"/>
</dbReference>
<accession>A0A9D2EBR8</accession>